<feature type="non-terminal residue" evidence="1">
    <location>
        <position position="1"/>
    </location>
</feature>
<proteinExistence type="predicted"/>
<organism evidence="1 2">
    <name type="scientific">Durusdinium trenchii</name>
    <dbReference type="NCBI Taxonomy" id="1381693"/>
    <lineage>
        <taxon>Eukaryota</taxon>
        <taxon>Sar</taxon>
        <taxon>Alveolata</taxon>
        <taxon>Dinophyceae</taxon>
        <taxon>Suessiales</taxon>
        <taxon>Symbiodiniaceae</taxon>
        <taxon>Durusdinium</taxon>
    </lineage>
</organism>
<reference evidence="1 2" key="1">
    <citation type="submission" date="2024-02" db="EMBL/GenBank/DDBJ databases">
        <authorList>
            <person name="Chen Y."/>
            <person name="Shah S."/>
            <person name="Dougan E. K."/>
            <person name="Thang M."/>
            <person name="Chan C."/>
        </authorList>
    </citation>
    <scope>NUCLEOTIDE SEQUENCE [LARGE SCALE GENOMIC DNA]</scope>
</reference>
<sequence length="669" mass="71991">ACILGSSSASPIGILPMLVTRTAKTMQFLRTLGILCLAFHDAAAAKMSEKPSINIESLAGIHDTHLSKALASTASDPSSKQLGSVAGALTHLLSAGSEGTNSSAVVDAILELVNVTMKGKLYTGHEKSMQKLTDAEHEFEKCVNHYKAADKVRFPPASFLQANVTNATPWYEEYFESYLWCKNYEAKLSTEVNECDYYCLQETQTVDQNCVALDEECNQIDCAPVTREGYRAFLERMVNTLEGYLVKNTNWTFNNSHKCTDIMGEVETCYRKCDNITTVVKPQSETVLAGCCAPRATAESGKCNELKSRREAWLEYDSCYDSAYSNWELVKADQEAQGISRMAQMRSIQRMVCLIDSFGPEQKTKLKQCMDKTYTSDSEVLIMKIVAGDPESKLDIFTCNASEVPGSPEFDALHYSHLPDGISACPAVTCEDACGLSNSSQDYKEVEVCVGLGSWQSTPISSTEGWSQMGAAFHIAANVSCDSELFFNAGSGNCSYAACPEGSVRNVEDLASSAANPTKGPGGCPCKMTMQRKTTTPIPEMTTVPAKCFKQHGKAAYWDLGSSQSLGSVSATLHPGVGRVEVYLTDSGPTEGGLTSTDSCGSITSSLTADCSAKSAGRFLVLKGITAGTCVMGDCDIAWCHVKVDGAELTQDPEPSTGKSYAGEVVIDA</sequence>
<name>A0ABP0NF59_9DINO</name>
<evidence type="ECO:0000313" key="1">
    <source>
        <dbReference type="EMBL" id="CAK9062281.1"/>
    </source>
</evidence>
<dbReference type="EMBL" id="CAXAMM010028136">
    <property type="protein sequence ID" value="CAK9062281.1"/>
    <property type="molecule type" value="Genomic_DNA"/>
</dbReference>
<dbReference type="Proteomes" id="UP001642464">
    <property type="component" value="Unassembled WGS sequence"/>
</dbReference>
<evidence type="ECO:0000313" key="2">
    <source>
        <dbReference type="Proteomes" id="UP001642464"/>
    </source>
</evidence>
<gene>
    <name evidence="1" type="ORF">SCF082_LOCUS32488</name>
</gene>
<keyword evidence="2" id="KW-1185">Reference proteome</keyword>
<accession>A0ABP0NF59</accession>
<comment type="caution">
    <text evidence="1">The sequence shown here is derived from an EMBL/GenBank/DDBJ whole genome shotgun (WGS) entry which is preliminary data.</text>
</comment>
<protein>
    <submittedName>
        <fullName evidence="1">Uncharacterized protein</fullName>
    </submittedName>
</protein>